<feature type="signal peptide" evidence="1">
    <location>
        <begin position="1"/>
        <end position="23"/>
    </location>
</feature>
<sequence>MKKASFIFVALLLATVQSFGSSANNQIFVVDNADGKITAATIEKAFNASGMKVDVNNNMNSIFEKRYKKTHHKSYNLAIFSNPELVTKLLKNYPKIGLITPLSMSIYSDDKKNTINVSTLSLKGMARVTGVPETNPDLIKYAETLDKALRSALPNGKYIVKNDKDNPNTKDLLTTFNTEFELEDGDTYVDAKDGFKEEFESEIGSVGFLIPKSYDITTEDYDFYDTYSIIRFNVI</sequence>
<feature type="domain" description="DUF302" evidence="2">
    <location>
        <begin position="69"/>
        <end position="118"/>
    </location>
</feature>
<reference evidence="3" key="1">
    <citation type="submission" date="2020-01" db="EMBL/GenBank/DDBJ databases">
        <authorList>
            <person name="Meier V. D."/>
            <person name="Meier V D."/>
        </authorList>
    </citation>
    <scope>NUCLEOTIDE SEQUENCE</scope>
    <source>
        <strain evidence="3">HLG_WM_MAG_03</strain>
    </source>
</reference>
<protein>
    <recommendedName>
        <fullName evidence="2">DUF302 domain-containing protein</fullName>
    </recommendedName>
</protein>
<dbReference type="InterPro" id="IPR035923">
    <property type="entry name" value="TT1751-like_sf"/>
</dbReference>
<organism evidence="3">
    <name type="scientific">uncultured Sulfurovum sp</name>
    <dbReference type="NCBI Taxonomy" id="269237"/>
    <lineage>
        <taxon>Bacteria</taxon>
        <taxon>Pseudomonadati</taxon>
        <taxon>Campylobacterota</taxon>
        <taxon>Epsilonproteobacteria</taxon>
        <taxon>Campylobacterales</taxon>
        <taxon>Sulfurovaceae</taxon>
        <taxon>Sulfurovum</taxon>
        <taxon>environmental samples</taxon>
    </lineage>
</organism>
<accession>A0A6S6SWF2</accession>
<dbReference type="InterPro" id="IPR005180">
    <property type="entry name" value="DUF302"/>
</dbReference>
<evidence type="ECO:0000259" key="2">
    <source>
        <dbReference type="Pfam" id="PF03625"/>
    </source>
</evidence>
<dbReference type="Pfam" id="PF03625">
    <property type="entry name" value="DUF302"/>
    <property type="match status" value="1"/>
</dbReference>
<feature type="non-terminal residue" evidence="3">
    <location>
        <position position="235"/>
    </location>
</feature>
<dbReference type="Gene3D" id="3.30.310.70">
    <property type="entry name" value="TT1751-like domain"/>
    <property type="match status" value="1"/>
</dbReference>
<evidence type="ECO:0000313" key="3">
    <source>
        <dbReference type="EMBL" id="CAA6806921.1"/>
    </source>
</evidence>
<gene>
    <name evidence="3" type="ORF">HELGO_WM37799</name>
</gene>
<keyword evidence="1" id="KW-0732">Signal</keyword>
<dbReference type="EMBL" id="CACVAR010000157">
    <property type="protein sequence ID" value="CAA6806921.1"/>
    <property type="molecule type" value="Genomic_DNA"/>
</dbReference>
<name>A0A6S6SWF2_9BACT</name>
<feature type="chain" id="PRO_5028238798" description="DUF302 domain-containing protein" evidence="1">
    <location>
        <begin position="24"/>
        <end position="235"/>
    </location>
</feature>
<proteinExistence type="predicted"/>
<evidence type="ECO:0000256" key="1">
    <source>
        <dbReference type="SAM" id="SignalP"/>
    </source>
</evidence>
<dbReference type="SUPFAM" id="SSF103247">
    <property type="entry name" value="TT1751-like"/>
    <property type="match status" value="1"/>
</dbReference>
<dbReference type="AlphaFoldDB" id="A0A6S6SWF2"/>